<sequence length="258" mass="29696">MEVISGFAPIITIIEEAYQIPQLGRNRRISALLPYNYHESNKSYPVLYLNDGQNLFNENAPFGNWAIDKELATLAEAGHSEIIVITIDHGGEDRITEYLPYFNPKFGKGEGVLYLKFLHETLIPYVNKTFRTIPDRENTGIGGSSMGGLISLFAGLNQQQVFSKLLIFSPSLWIAPKMFQQAENFSPNLPMHMYIYSGGKESANHLPNVLRFKNRLLRGNPEYHNIDLRVELNPYGTHSEFYWRHEFPKAVYWLYFNK</sequence>
<dbReference type="SUPFAM" id="SSF53474">
    <property type="entry name" value="alpha/beta-Hydrolases"/>
    <property type="match status" value="1"/>
</dbReference>
<evidence type="ECO:0000313" key="1">
    <source>
        <dbReference type="EMBL" id="NEN22626.1"/>
    </source>
</evidence>
<dbReference type="EMBL" id="JAAGVY010000004">
    <property type="protein sequence ID" value="NEN22626.1"/>
    <property type="molecule type" value="Genomic_DNA"/>
</dbReference>
<dbReference type="InterPro" id="IPR050583">
    <property type="entry name" value="Mycobacterial_A85_antigen"/>
</dbReference>
<dbReference type="RefSeq" id="WP_163283350.1">
    <property type="nucleotide sequence ID" value="NZ_JAAGVY010000004.1"/>
</dbReference>
<evidence type="ECO:0000313" key="2">
    <source>
        <dbReference type="Proteomes" id="UP000486602"/>
    </source>
</evidence>
<dbReference type="Pfam" id="PF00756">
    <property type="entry name" value="Esterase"/>
    <property type="match status" value="1"/>
</dbReference>
<proteinExistence type="predicted"/>
<dbReference type="InterPro" id="IPR000801">
    <property type="entry name" value="Esterase-like"/>
</dbReference>
<gene>
    <name evidence="1" type="ORF">G3O08_03790</name>
</gene>
<protein>
    <submittedName>
        <fullName evidence="1">Alpha/beta hydrolase</fullName>
    </submittedName>
</protein>
<dbReference type="PANTHER" id="PTHR48098:SF6">
    <property type="entry name" value="FERRI-BACILLIBACTIN ESTERASE BESA"/>
    <property type="match status" value="1"/>
</dbReference>
<dbReference type="Gene3D" id="3.40.50.1820">
    <property type="entry name" value="alpha/beta hydrolase"/>
    <property type="match status" value="1"/>
</dbReference>
<accession>A0A7K3WLU5</accession>
<dbReference type="InterPro" id="IPR029058">
    <property type="entry name" value="AB_hydrolase_fold"/>
</dbReference>
<dbReference type="AlphaFoldDB" id="A0A7K3WLU5"/>
<dbReference type="GO" id="GO:0016787">
    <property type="term" value="F:hydrolase activity"/>
    <property type="evidence" value="ECO:0007669"/>
    <property type="project" value="UniProtKB-KW"/>
</dbReference>
<reference evidence="1 2" key="1">
    <citation type="submission" date="2020-02" db="EMBL/GenBank/DDBJ databases">
        <title>Out from the shadows clarifying the taxonomy of the family Cryomorphaceae and related taxa by utilizing the GTDB taxonomic framework.</title>
        <authorList>
            <person name="Bowman J.P."/>
        </authorList>
    </citation>
    <scope>NUCLEOTIDE SEQUENCE [LARGE SCALE GENOMIC DNA]</scope>
    <source>
        <strain evidence="1 2">QSSC 1-22</strain>
    </source>
</reference>
<dbReference type="PANTHER" id="PTHR48098">
    <property type="entry name" value="ENTEROCHELIN ESTERASE-RELATED"/>
    <property type="match status" value="1"/>
</dbReference>
<dbReference type="Proteomes" id="UP000486602">
    <property type="component" value="Unassembled WGS sequence"/>
</dbReference>
<organism evidence="1 2">
    <name type="scientific">Cryomorpha ignava</name>
    <dbReference type="NCBI Taxonomy" id="101383"/>
    <lineage>
        <taxon>Bacteria</taxon>
        <taxon>Pseudomonadati</taxon>
        <taxon>Bacteroidota</taxon>
        <taxon>Flavobacteriia</taxon>
        <taxon>Flavobacteriales</taxon>
        <taxon>Cryomorphaceae</taxon>
        <taxon>Cryomorpha</taxon>
    </lineage>
</organism>
<keyword evidence="1" id="KW-0378">Hydrolase</keyword>
<comment type="caution">
    <text evidence="1">The sequence shown here is derived from an EMBL/GenBank/DDBJ whole genome shotgun (WGS) entry which is preliminary data.</text>
</comment>
<name>A0A7K3WLU5_9FLAO</name>
<keyword evidence="2" id="KW-1185">Reference proteome</keyword>